<name>A0A9J5YJS3_SOLCO</name>
<gene>
    <name evidence="1" type="ORF">H5410_031988</name>
</gene>
<reference evidence="1 2" key="1">
    <citation type="submission" date="2020-09" db="EMBL/GenBank/DDBJ databases">
        <title>De no assembly of potato wild relative species, Solanum commersonii.</title>
        <authorList>
            <person name="Cho K."/>
        </authorList>
    </citation>
    <scope>NUCLEOTIDE SEQUENCE [LARGE SCALE GENOMIC DNA]</scope>
    <source>
        <strain evidence="1">LZ3.2</strain>
        <tissue evidence="1">Leaf</tissue>
    </source>
</reference>
<sequence length="75" mass="7978">MSFLKSATLTFKAEILNVSPYLLSQAVTLVARSSTKALRGVSAAKMALSIIPGMDLLIRSLSDQLNRPTILSLGS</sequence>
<evidence type="ECO:0000313" key="1">
    <source>
        <dbReference type="EMBL" id="KAG5600618.1"/>
    </source>
</evidence>
<protein>
    <submittedName>
        <fullName evidence="1">Uncharacterized protein</fullName>
    </submittedName>
</protein>
<keyword evidence="2" id="KW-1185">Reference proteome</keyword>
<dbReference type="AlphaFoldDB" id="A0A9J5YJS3"/>
<dbReference type="EMBL" id="JACXVP010000006">
    <property type="protein sequence ID" value="KAG5600618.1"/>
    <property type="molecule type" value="Genomic_DNA"/>
</dbReference>
<proteinExistence type="predicted"/>
<comment type="caution">
    <text evidence="1">The sequence shown here is derived from an EMBL/GenBank/DDBJ whole genome shotgun (WGS) entry which is preliminary data.</text>
</comment>
<evidence type="ECO:0000313" key="2">
    <source>
        <dbReference type="Proteomes" id="UP000824120"/>
    </source>
</evidence>
<dbReference type="Proteomes" id="UP000824120">
    <property type="component" value="Chromosome 6"/>
</dbReference>
<accession>A0A9J5YJS3</accession>
<organism evidence="1 2">
    <name type="scientific">Solanum commersonii</name>
    <name type="common">Commerson's wild potato</name>
    <name type="synonym">Commerson's nightshade</name>
    <dbReference type="NCBI Taxonomy" id="4109"/>
    <lineage>
        <taxon>Eukaryota</taxon>
        <taxon>Viridiplantae</taxon>
        <taxon>Streptophyta</taxon>
        <taxon>Embryophyta</taxon>
        <taxon>Tracheophyta</taxon>
        <taxon>Spermatophyta</taxon>
        <taxon>Magnoliopsida</taxon>
        <taxon>eudicotyledons</taxon>
        <taxon>Gunneridae</taxon>
        <taxon>Pentapetalae</taxon>
        <taxon>asterids</taxon>
        <taxon>lamiids</taxon>
        <taxon>Solanales</taxon>
        <taxon>Solanaceae</taxon>
        <taxon>Solanoideae</taxon>
        <taxon>Solaneae</taxon>
        <taxon>Solanum</taxon>
    </lineage>
</organism>